<dbReference type="Proteomes" id="UP001642409">
    <property type="component" value="Unassembled WGS sequence"/>
</dbReference>
<comment type="caution">
    <text evidence="1">The sequence shown here is derived from an EMBL/GenBank/DDBJ whole genome shotgun (WGS) entry which is preliminary data.</text>
</comment>
<protein>
    <submittedName>
        <fullName evidence="2">Hypothetical_protein</fullName>
    </submittedName>
</protein>
<dbReference type="EMBL" id="CAXDID020000090">
    <property type="protein sequence ID" value="CAL6021981.1"/>
    <property type="molecule type" value="Genomic_DNA"/>
</dbReference>
<name>A0AA86PQ78_9EUKA</name>
<evidence type="ECO:0000313" key="3">
    <source>
        <dbReference type="Proteomes" id="UP001642409"/>
    </source>
</evidence>
<dbReference type="AlphaFoldDB" id="A0AA86PQ78"/>
<sequence>MYQIYKTFITRPTTSRYLQTLYIDYLETALLKQQITCECVLVQIILVYVQQDELRRRDSKVYEAVQFTKTSGLFGVQFYTQVDLNLVISKFKHSSFRVQIAAIMFYQYRQKWRRVWLRFVHKVKFSIQVAFLTRVSKKLVKPNQFAMSLQSSERRGTQSLFASRCVESLANLPQFIIGDTSVWTIKYVM</sequence>
<reference evidence="1" key="1">
    <citation type="submission" date="2023-06" db="EMBL/GenBank/DDBJ databases">
        <authorList>
            <person name="Kurt Z."/>
        </authorList>
    </citation>
    <scope>NUCLEOTIDE SEQUENCE</scope>
</reference>
<evidence type="ECO:0000313" key="2">
    <source>
        <dbReference type="EMBL" id="CAL6021981.1"/>
    </source>
</evidence>
<evidence type="ECO:0000313" key="1">
    <source>
        <dbReference type="EMBL" id="CAI9939019.1"/>
    </source>
</evidence>
<accession>A0AA86PQ78</accession>
<reference evidence="2 3" key="2">
    <citation type="submission" date="2024-07" db="EMBL/GenBank/DDBJ databases">
        <authorList>
            <person name="Akdeniz Z."/>
        </authorList>
    </citation>
    <scope>NUCLEOTIDE SEQUENCE [LARGE SCALE GENOMIC DNA]</scope>
</reference>
<proteinExistence type="predicted"/>
<dbReference type="EMBL" id="CATOUU010000660">
    <property type="protein sequence ID" value="CAI9939019.1"/>
    <property type="molecule type" value="Genomic_DNA"/>
</dbReference>
<organism evidence="1">
    <name type="scientific">Hexamita inflata</name>
    <dbReference type="NCBI Taxonomy" id="28002"/>
    <lineage>
        <taxon>Eukaryota</taxon>
        <taxon>Metamonada</taxon>
        <taxon>Diplomonadida</taxon>
        <taxon>Hexamitidae</taxon>
        <taxon>Hexamitinae</taxon>
        <taxon>Hexamita</taxon>
    </lineage>
</organism>
<keyword evidence="3" id="KW-1185">Reference proteome</keyword>
<gene>
    <name evidence="1" type="ORF">HINF_LOCUS26664</name>
    <name evidence="2" type="ORF">HINF_LOCUS28427</name>
</gene>